<evidence type="ECO:0000259" key="3">
    <source>
        <dbReference type="PROSITE" id="PS50103"/>
    </source>
</evidence>
<organism evidence="4 5">
    <name type="scientific">Symbiodinium natans</name>
    <dbReference type="NCBI Taxonomy" id="878477"/>
    <lineage>
        <taxon>Eukaryota</taxon>
        <taxon>Sar</taxon>
        <taxon>Alveolata</taxon>
        <taxon>Dinophyceae</taxon>
        <taxon>Suessiales</taxon>
        <taxon>Symbiodiniaceae</taxon>
        <taxon>Symbiodinium</taxon>
    </lineage>
</organism>
<dbReference type="InterPro" id="IPR000571">
    <property type="entry name" value="Znf_CCCH"/>
</dbReference>
<feature type="domain" description="C3H1-type" evidence="3">
    <location>
        <begin position="101"/>
        <end position="128"/>
    </location>
</feature>
<evidence type="ECO:0000256" key="2">
    <source>
        <dbReference type="SAM" id="MobiDB-lite"/>
    </source>
</evidence>
<gene>
    <name evidence="4" type="ORF">SNAT2548_LOCUS1301</name>
</gene>
<keyword evidence="5" id="KW-1185">Reference proteome</keyword>
<evidence type="ECO:0000313" key="4">
    <source>
        <dbReference type="EMBL" id="CAE6943474.1"/>
    </source>
</evidence>
<name>A0A812GYT5_9DINO</name>
<dbReference type="Gene3D" id="1.20.120.1350">
    <property type="entry name" value="Pneumovirus matrix protein 2 (M2), zinc-binding domain"/>
    <property type="match status" value="1"/>
</dbReference>
<reference evidence="4" key="1">
    <citation type="submission" date="2021-02" db="EMBL/GenBank/DDBJ databases">
        <authorList>
            <person name="Dougan E. K."/>
            <person name="Rhodes N."/>
            <person name="Thang M."/>
            <person name="Chan C."/>
        </authorList>
    </citation>
    <scope>NUCLEOTIDE SEQUENCE</scope>
</reference>
<comment type="caution">
    <text evidence="4">The sequence shown here is derived from an EMBL/GenBank/DDBJ whole genome shotgun (WGS) entry which is preliminary data.</text>
</comment>
<dbReference type="PROSITE" id="PS50103">
    <property type="entry name" value="ZF_C3H1"/>
    <property type="match status" value="1"/>
</dbReference>
<keyword evidence="1" id="KW-0863">Zinc-finger</keyword>
<accession>A0A812GYT5</accession>
<dbReference type="AlphaFoldDB" id="A0A812GYT5"/>
<keyword evidence="1" id="KW-0479">Metal-binding</keyword>
<proteinExistence type="predicted"/>
<dbReference type="EMBL" id="CAJNDS010000070">
    <property type="protein sequence ID" value="CAE6943474.1"/>
    <property type="molecule type" value="Genomic_DNA"/>
</dbReference>
<evidence type="ECO:0000256" key="1">
    <source>
        <dbReference type="PROSITE-ProRule" id="PRU00723"/>
    </source>
</evidence>
<dbReference type="GO" id="GO:0008270">
    <property type="term" value="F:zinc ion binding"/>
    <property type="evidence" value="ECO:0007669"/>
    <property type="project" value="UniProtKB-KW"/>
</dbReference>
<dbReference type="Proteomes" id="UP000604046">
    <property type="component" value="Unassembled WGS sequence"/>
</dbReference>
<sequence length="258" mass="28067">MALEYRNTFIAVKEEFGEAARAARAQSSPPGRTRRSSFSMESQDQEEARSYVSSLAQNAAQLGKPGVPQVLEDSETSPVTPAMDVHAALTAPSLGSRGHPDVCRRPCIYFTTGHCGNGQACAYCHLTHEKSMPKLDKRQRILVQHLSRPQLMSMALHFCRTQAEQRGFTDQVQEILALLEAGASGSASSAESGDAVTDRDIRNLRKTLARMSFSSLIGLVAHLPPKQTGAEHEAQVSARLLAALEDLRLQLPVSEETV</sequence>
<feature type="zinc finger region" description="C3H1-type" evidence="1">
    <location>
        <begin position="101"/>
        <end position="128"/>
    </location>
</feature>
<keyword evidence="1" id="KW-0862">Zinc</keyword>
<feature type="region of interest" description="Disordered" evidence="2">
    <location>
        <begin position="18"/>
        <end position="53"/>
    </location>
</feature>
<evidence type="ECO:0000313" key="5">
    <source>
        <dbReference type="Proteomes" id="UP000604046"/>
    </source>
</evidence>
<feature type="compositionally biased region" description="Polar residues" evidence="2">
    <location>
        <begin position="26"/>
        <end position="42"/>
    </location>
</feature>
<protein>
    <recommendedName>
        <fullName evidence="3">C3H1-type domain-containing protein</fullName>
    </recommendedName>
</protein>